<keyword evidence="3" id="KW-1185">Reference proteome</keyword>
<feature type="compositionally biased region" description="Basic and acidic residues" evidence="1">
    <location>
        <begin position="82"/>
        <end position="105"/>
    </location>
</feature>
<comment type="caution">
    <text evidence="2">The sequence shown here is derived from an EMBL/GenBank/DDBJ whole genome shotgun (WGS) entry which is preliminary data.</text>
</comment>
<sequence length="214" mass="24553">MSAVIVGITHHEKPQGDKIQEKKNNHPPSTNQPHYDNLTRKQIYKPRYDDYKKSTNQPWSPLTIAAADQYEKIRQVSGESYSRSRDSRVRFTDRHTSGESNRDRSLSQSRNSSPYHVSDYHSPGRRDRTDSTVDKEITTDPDFHQITTIDIKCVITATNIYSNSITLATILEPLKIEKKPAISVTEEDILQENVGQIWHVPTTQVPDKQHKTNT</sequence>
<accession>A0ABQ9ZMQ1</accession>
<evidence type="ECO:0000313" key="2">
    <source>
        <dbReference type="EMBL" id="KAK4013946.1"/>
    </source>
</evidence>
<feature type="region of interest" description="Disordered" evidence="1">
    <location>
        <begin position="76"/>
        <end position="136"/>
    </location>
</feature>
<gene>
    <name evidence="2" type="ORF">OUZ56_026494</name>
</gene>
<proteinExistence type="predicted"/>
<feature type="compositionally biased region" description="Polar residues" evidence="1">
    <location>
        <begin position="106"/>
        <end position="115"/>
    </location>
</feature>
<organism evidence="2 3">
    <name type="scientific">Daphnia magna</name>
    <dbReference type="NCBI Taxonomy" id="35525"/>
    <lineage>
        <taxon>Eukaryota</taxon>
        <taxon>Metazoa</taxon>
        <taxon>Ecdysozoa</taxon>
        <taxon>Arthropoda</taxon>
        <taxon>Crustacea</taxon>
        <taxon>Branchiopoda</taxon>
        <taxon>Diplostraca</taxon>
        <taxon>Cladocera</taxon>
        <taxon>Anomopoda</taxon>
        <taxon>Daphniidae</taxon>
        <taxon>Daphnia</taxon>
    </lineage>
</organism>
<dbReference type="Proteomes" id="UP001234178">
    <property type="component" value="Unassembled WGS sequence"/>
</dbReference>
<feature type="compositionally biased region" description="Basic and acidic residues" evidence="1">
    <location>
        <begin position="9"/>
        <end position="24"/>
    </location>
</feature>
<feature type="region of interest" description="Disordered" evidence="1">
    <location>
        <begin position="1"/>
        <end position="39"/>
    </location>
</feature>
<evidence type="ECO:0000313" key="3">
    <source>
        <dbReference type="Proteomes" id="UP001234178"/>
    </source>
</evidence>
<evidence type="ECO:0000256" key="1">
    <source>
        <dbReference type="SAM" id="MobiDB-lite"/>
    </source>
</evidence>
<dbReference type="EMBL" id="JAOYFB010000004">
    <property type="protein sequence ID" value="KAK4013946.1"/>
    <property type="molecule type" value="Genomic_DNA"/>
</dbReference>
<feature type="compositionally biased region" description="Basic and acidic residues" evidence="1">
    <location>
        <begin position="118"/>
        <end position="136"/>
    </location>
</feature>
<name>A0ABQ9ZMQ1_9CRUS</name>
<protein>
    <submittedName>
        <fullName evidence="2">Uncharacterized protein</fullName>
    </submittedName>
</protein>
<reference evidence="2 3" key="1">
    <citation type="journal article" date="2023" name="Nucleic Acids Res.">
        <title>The hologenome of Daphnia magna reveals possible DNA methylation and microbiome-mediated evolution of the host genome.</title>
        <authorList>
            <person name="Chaturvedi A."/>
            <person name="Li X."/>
            <person name="Dhandapani V."/>
            <person name="Marshall H."/>
            <person name="Kissane S."/>
            <person name="Cuenca-Cambronero M."/>
            <person name="Asole G."/>
            <person name="Calvet F."/>
            <person name="Ruiz-Romero M."/>
            <person name="Marangio P."/>
            <person name="Guigo R."/>
            <person name="Rago D."/>
            <person name="Mirbahai L."/>
            <person name="Eastwood N."/>
            <person name="Colbourne J.K."/>
            <person name="Zhou J."/>
            <person name="Mallon E."/>
            <person name="Orsini L."/>
        </authorList>
    </citation>
    <scope>NUCLEOTIDE SEQUENCE [LARGE SCALE GENOMIC DNA]</scope>
    <source>
        <strain evidence="2">LRV0_1</strain>
    </source>
</reference>